<organism evidence="1 2">
    <name type="scientific">Clostridium perfringens E str. JGS1987</name>
    <dbReference type="NCBI Taxonomy" id="451755"/>
    <lineage>
        <taxon>Bacteria</taxon>
        <taxon>Bacillati</taxon>
        <taxon>Bacillota</taxon>
        <taxon>Clostridia</taxon>
        <taxon>Eubacteriales</taxon>
        <taxon>Clostridiaceae</taxon>
        <taxon>Clostridium</taxon>
    </lineage>
</organism>
<gene>
    <name evidence="1" type="ORF">AC3_1161</name>
</gene>
<evidence type="ECO:0000313" key="1">
    <source>
        <dbReference type="EMBL" id="EDT16166.1"/>
    </source>
</evidence>
<protein>
    <submittedName>
        <fullName evidence="1">Uncharacterized protein</fullName>
    </submittedName>
</protein>
<proteinExistence type="predicted"/>
<dbReference type="AlphaFoldDB" id="B1BQA9"/>
<comment type="caution">
    <text evidence="1">The sequence shown here is derived from an EMBL/GenBank/DDBJ whole genome shotgun (WGS) entry which is preliminary data.</text>
</comment>
<dbReference type="RefSeq" id="WP_003462189.1">
    <property type="nucleotide sequence ID" value="NZ_ABDW01000004.1"/>
</dbReference>
<name>B1BQA9_CLOPF</name>
<dbReference type="Proteomes" id="UP000005337">
    <property type="component" value="Unassembled WGS sequence"/>
</dbReference>
<reference evidence="1 2" key="1">
    <citation type="submission" date="2007-07" db="EMBL/GenBank/DDBJ databases">
        <title>Annotation of Clostridium perfringens E str. JGS1987.</title>
        <authorList>
            <person name="Paulsen I."/>
            <person name="Sebastian Y."/>
        </authorList>
    </citation>
    <scope>NUCLEOTIDE SEQUENCE [LARGE SCALE GENOMIC DNA]</scope>
    <source>
        <strain evidence="2">E str. JGS1987</strain>
    </source>
</reference>
<accession>B1BQA9</accession>
<sequence>MSYIEDENLIIDIDYSLVLDEEEAEKLKEIEQRFIESYAQNKDKMSIDEWLFFEIKKNITTKPDNDISKISNEIIETLKTNEYKKKSLEESVKCGRSKENWLASDLKNIFSNMSLGETVDYLNELDKAIDNVNEAMFNTITTKNGSINKNLNLDGFIAEQHHVNSYNLNAKVNRSKYRAEVLVPKEGQTYGKNSVDIVIKDEAGKIVERYQAKYGKTAKDTISMIKKGNYNNQRLLVPADQVQEVQKAYPNKTVSAIIGSGKIKSKALEKNEAKNLQNEAQSGNWNATNWNEYKTRDLAIGIGKKAGYAAIYGAAIGGGIEVATKLWNGEEIKSKEVVEQALISGADFGIKAAIAGALKVAVEKGIIKVIPKGTPAGAIANISYIAVENVKVIRKLASKEITTEEAIDKMKKVVIATFAGILSHQEVNIAIMTIGQSLGPAGVVLGGVMGITLEYMKGSNFGETLVKTQKKVQEKSIKTLKNICGSICSKAKNKLNSIKNLKTIFA</sequence>
<dbReference type="EMBL" id="ABDW01000004">
    <property type="protein sequence ID" value="EDT16166.1"/>
    <property type="molecule type" value="Genomic_DNA"/>
</dbReference>
<evidence type="ECO:0000313" key="2">
    <source>
        <dbReference type="Proteomes" id="UP000005337"/>
    </source>
</evidence>